<keyword evidence="2" id="KW-1185">Reference proteome</keyword>
<dbReference type="Proteomes" id="UP001203338">
    <property type="component" value="Unassembled WGS sequence"/>
</dbReference>
<evidence type="ECO:0000313" key="1">
    <source>
        <dbReference type="EMBL" id="MCL6269094.1"/>
    </source>
</evidence>
<dbReference type="EMBL" id="JAMFLX010000004">
    <property type="protein sequence ID" value="MCL6269094.1"/>
    <property type="molecule type" value="Genomic_DNA"/>
</dbReference>
<proteinExistence type="predicted"/>
<evidence type="ECO:0000313" key="2">
    <source>
        <dbReference type="Proteomes" id="UP001203338"/>
    </source>
</evidence>
<gene>
    <name evidence="1" type="ORF">M3P05_03945</name>
</gene>
<comment type="caution">
    <text evidence="1">The sequence shown here is derived from an EMBL/GenBank/DDBJ whole genome shotgun (WGS) entry which is preliminary data.</text>
</comment>
<accession>A0ABT0PCJ1</accession>
<name>A0ABT0PCJ1_9GAMM</name>
<reference evidence="1 2" key="1">
    <citation type="submission" date="2022-05" db="EMBL/GenBank/DDBJ databases">
        <authorList>
            <person name="Park J.-S."/>
        </authorList>
    </citation>
    <scope>NUCLEOTIDE SEQUENCE [LARGE SCALE GENOMIC DNA]</scope>
    <source>
        <strain evidence="1 2">2012CJ34-2</strain>
    </source>
</reference>
<dbReference type="RefSeq" id="WP_249697966.1">
    <property type="nucleotide sequence ID" value="NZ_JAMFLX010000004.1"/>
</dbReference>
<protein>
    <submittedName>
        <fullName evidence="1">Uncharacterized protein</fullName>
    </submittedName>
</protein>
<sequence length="100" mass="11295">MDENTVKKLALIITANCLRDTPVEKTGMSEDDLKALRKSMSDRMYTFLLFLLNKPAREYSALMEELSKFYPADWPLPELDGDFTKFAGDSARDAAAGIRL</sequence>
<organism evidence="1 2">
    <name type="scientific">Parendozoicomonas callyspongiae</name>
    <dbReference type="NCBI Taxonomy" id="2942213"/>
    <lineage>
        <taxon>Bacteria</taxon>
        <taxon>Pseudomonadati</taxon>
        <taxon>Pseudomonadota</taxon>
        <taxon>Gammaproteobacteria</taxon>
        <taxon>Oceanospirillales</taxon>
        <taxon>Endozoicomonadaceae</taxon>
        <taxon>Parendozoicomonas</taxon>
    </lineage>
</organism>